<dbReference type="RefSeq" id="WP_368640446.1">
    <property type="nucleotide sequence ID" value="NZ_CP158254.1"/>
</dbReference>
<sequence>MQQAINPRFVLARRRAQRLDHPVYESPAYIRKSLTPKVQIGILRDPAKPIELSPALHIPKRPAGLDWHDVVGIVSAIGFVSLFFIGD</sequence>
<protein>
    <submittedName>
        <fullName evidence="1">Uncharacterized protein</fullName>
    </submittedName>
</protein>
<gene>
    <name evidence="1" type="ORF">ABRZ04_04325</name>
</gene>
<organism evidence="1">
    <name type="scientific">Castellaniella ginsengisoli</name>
    <dbReference type="NCBI Taxonomy" id="546114"/>
    <lineage>
        <taxon>Bacteria</taxon>
        <taxon>Pseudomonadati</taxon>
        <taxon>Pseudomonadota</taxon>
        <taxon>Betaproteobacteria</taxon>
        <taxon>Burkholderiales</taxon>
        <taxon>Alcaligenaceae</taxon>
        <taxon>Castellaniella</taxon>
    </lineage>
</organism>
<proteinExistence type="predicted"/>
<dbReference type="AlphaFoldDB" id="A0AB39D2L4"/>
<dbReference type="EMBL" id="CP158254">
    <property type="protein sequence ID" value="XDJ48294.1"/>
    <property type="molecule type" value="Genomic_DNA"/>
</dbReference>
<accession>A0AB39D2L4</accession>
<reference evidence="1" key="1">
    <citation type="submission" date="2024-05" db="EMBL/GenBank/DDBJ databases">
        <authorList>
            <person name="Luo Y.-C."/>
            <person name="Nicholds J."/>
            <person name="Mortimer T."/>
            <person name="Maboni G."/>
        </authorList>
    </citation>
    <scope>NUCLEOTIDE SEQUENCE</scope>
    <source>
        <strain evidence="1">151836</strain>
    </source>
</reference>
<evidence type="ECO:0000313" key="1">
    <source>
        <dbReference type="EMBL" id="XDJ48294.1"/>
    </source>
</evidence>
<name>A0AB39D2L4_9BURK</name>